<dbReference type="HAMAP" id="MF_00758">
    <property type="entry name" value="UPF0301"/>
    <property type="match status" value="1"/>
</dbReference>
<dbReference type="STRING" id="377629.TERTU_0228"/>
<organism evidence="3 4">
    <name type="scientific">Teredinibacter turnerae (strain ATCC 39867 / T7901)</name>
    <dbReference type="NCBI Taxonomy" id="377629"/>
    <lineage>
        <taxon>Bacteria</taxon>
        <taxon>Pseudomonadati</taxon>
        <taxon>Pseudomonadota</taxon>
        <taxon>Gammaproteobacteria</taxon>
        <taxon>Cellvibrionales</taxon>
        <taxon>Cellvibrionaceae</taxon>
        <taxon>Teredinibacter</taxon>
    </lineage>
</organism>
<dbReference type="GO" id="GO:0005829">
    <property type="term" value="C:cytosol"/>
    <property type="evidence" value="ECO:0007669"/>
    <property type="project" value="TreeGrafter"/>
</dbReference>
<evidence type="ECO:0000313" key="3">
    <source>
        <dbReference type="EMBL" id="ACR13001.1"/>
    </source>
</evidence>
<dbReference type="OrthoDB" id="9807486at2"/>
<dbReference type="Pfam" id="PF02622">
    <property type="entry name" value="DUF179"/>
    <property type="match status" value="1"/>
</dbReference>
<dbReference type="InterPro" id="IPR003774">
    <property type="entry name" value="AlgH-like"/>
</dbReference>
<keyword evidence="4" id="KW-1185">Reference proteome</keyword>
<dbReference type="EMBL" id="CP001614">
    <property type="protein sequence ID" value="ACR13001.1"/>
    <property type="molecule type" value="Genomic_DNA"/>
</dbReference>
<name>C5BLK6_TERTT</name>
<dbReference type="Proteomes" id="UP000009080">
    <property type="component" value="Chromosome"/>
</dbReference>
<dbReference type="HOGENOM" id="CLU_057596_1_0_6"/>
<dbReference type="PANTHER" id="PTHR30327">
    <property type="entry name" value="UNCHARACTERIZED PROTEIN YQGE"/>
    <property type="match status" value="1"/>
</dbReference>
<dbReference type="NCBIfam" id="NF001266">
    <property type="entry name" value="PRK00228.1-1"/>
    <property type="match status" value="1"/>
</dbReference>
<dbReference type="RefSeq" id="WP_015819114.1">
    <property type="nucleotide sequence ID" value="NC_012997.1"/>
</dbReference>
<dbReference type="Gene3D" id="3.40.1740.10">
    <property type="entry name" value="VC0467-like"/>
    <property type="match status" value="1"/>
</dbReference>
<protein>
    <recommendedName>
        <fullName evidence="2">UPF0301 protein TERTU_0228</fullName>
    </recommendedName>
</protein>
<evidence type="ECO:0000256" key="2">
    <source>
        <dbReference type="HAMAP-Rule" id="MF_00758"/>
    </source>
</evidence>
<reference evidence="3 4" key="1">
    <citation type="journal article" date="2009" name="PLoS ONE">
        <title>The complete genome of Teredinibacter turnerae T7901: an intracellular endosymbiont of marine wood-boring bivalves (shipworms).</title>
        <authorList>
            <person name="Yang J.C."/>
            <person name="Madupu R."/>
            <person name="Durkin A.S."/>
            <person name="Ekborg N.A."/>
            <person name="Pedamallu C.S."/>
            <person name="Hostetler J.B."/>
            <person name="Radune D."/>
            <person name="Toms B.S."/>
            <person name="Henrissat B."/>
            <person name="Coutinho P.M."/>
            <person name="Schwarz S."/>
            <person name="Field L."/>
            <person name="Trindade-Silva A.E."/>
            <person name="Soares C.A.G."/>
            <person name="Elshahawi S."/>
            <person name="Hanora A."/>
            <person name="Schmidt E.W."/>
            <person name="Haygood M.G."/>
            <person name="Posfai J."/>
            <person name="Benner J."/>
            <person name="Madinger C."/>
            <person name="Nove J."/>
            <person name="Anton B."/>
            <person name="Chaudhary K."/>
            <person name="Foster J."/>
            <person name="Holman A."/>
            <person name="Kumar S."/>
            <person name="Lessard P.A."/>
            <person name="Luyten Y.A."/>
            <person name="Slatko B."/>
            <person name="Wood N."/>
            <person name="Wu B."/>
            <person name="Teplitski M."/>
            <person name="Mougous J.D."/>
            <person name="Ward N."/>
            <person name="Eisen J.A."/>
            <person name="Badger J.H."/>
            <person name="Distel D.L."/>
        </authorList>
    </citation>
    <scope>NUCLEOTIDE SEQUENCE [LARGE SCALE GENOMIC DNA]</scope>
    <source>
        <strain evidence="4">ATCC 39867 / T7901</strain>
    </source>
</reference>
<proteinExistence type="inferred from homology"/>
<dbReference type="PANTHER" id="PTHR30327:SF1">
    <property type="entry name" value="UPF0301 PROTEIN YQGE"/>
    <property type="match status" value="1"/>
</dbReference>
<gene>
    <name evidence="3" type="ordered locus">TERTU_0228</name>
</gene>
<evidence type="ECO:0000256" key="1">
    <source>
        <dbReference type="ARBA" id="ARBA00009600"/>
    </source>
</evidence>
<sequence length="192" mass="20910">MTRYLSQDTPESLRDHFLVAMPGLNDPIFSRSVTYVCDHSEQGAMGIVINQPLDLKLGDIFEQLAIEHTPQPVDRPVLAGGPVNMQRGFVLHRDTGNWESTLHITAEICLTASRDIVSAMAMDEGPKSAIFALGYAGWSPGQLEGELANNSWLVVPAETGIIFDTPVEERWNATAKLLGIDLNLISSEAGHA</sequence>
<dbReference type="AlphaFoldDB" id="C5BLK6"/>
<dbReference type="eggNOG" id="COG1678">
    <property type="taxonomic scope" value="Bacteria"/>
</dbReference>
<dbReference type="KEGG" id="ttu:TERTU_0228"/>
<dbReference type="SUPFAM" id="SSF143456">
    <property type="entry name" value="VC0467-like"/>
    <property type="match status" value="1"/>
</dbReference>
<accession>C5BLK6</accession>
<evidence type="ECO:0000313" key="4">
    <source>
        <dbReference type="Proteomes" id="UP000009080"/>
    </source>
</evidence>
<comment type="similarity">
    <text evidence="1 2">Belongs to the UPF0301 (AlgH) family.</text>
</comment>